<evidence type="ECO:0000313" key="2">
    <source>
        <dbReference type="Proteomes" id="UP000215002"/>
    </source>
</evidence>
<name>A0A223NXY6_9SPHI</name>
<evidence type="ECO:0000313" key="1">
    <source>
        <dbReference type="EMBL" id="ASU34431.1"/>
    </source>
</evidence>
<dbReference type="Proteomes" id="UP000215002">
    <property type="component" value="Chromosome"/>
</dbReference>
<sequence length="149" mass="16215">MSLKTFLEKLLPFLFNAVERAYDQLPQSEKDALVKSGQFGQIIKTELTNGYNAIVKVSADKLGLKPAEVDLLLTSLAKEMSINISKPSDIIDALQSKVNAGLTNSGWDSLWTTISGQLAIIVTGGSVSWPTLALGLIEFVYQKFIQPKA</sequence>
<dbReference type="OrthoDB" id="9898068at2"/>
<gene>
    <name evidence="1" type="ORF">MuYL_2544</name>
</gene>
<dbReference type="AlphaFoldDB" id="A0A223NXY6"/>
<dbReference type="KEGG" id="muc:MuYL_2544"/>
<accession>A0A223NXY6</accession>
<reference evidence="1 2" key="1">
    <citation type="submission" date="2017-08" db="EMBL/GenBank/DDBJ databases">
        <title>Complete genome sequence of Mucilaginibacter sp. strain BJC16-A31.</title>
        <authorList>
            <consortium name="Henan University of Science and Technology"/>
            <person name="You X."/>
        </authorList>
    </citation>
    <scope>NUCLEOTIDE SEQUENCE [LARGE SCALE GENOMIC DNA]</scope>
    <source>
        <strain evidence="1 2">BJC16-A31</strain>
    </source>
</reference>
<proteinExistence type="predicted"/>
<protein>
    <recommendedName>
        <fullName evidence="3">DUF937 domain-containing protein</fullName>
    </recommendedName>
</protein>
<keyword evidence="2" id="KW-1185">Reference proteome</keyword>
<dbReference type="RefSeq" id="WP_094570790.1">
    <property type="nucleotide sequence ID" value="NZ_CP022743.1"/>
</dbReference>
<organism evidence="1 2">
    <name type="scientific">Mucilaginibacter xinganensis</name>
    <dbReference type="NCBI Taxonomy" id="1234841"/>
    <lineage>
        <taxon>Bacteria</taxon>
        <taxon>Pseudomonadati</taxon>
        <taxon>Bacteroidota</taxon>
        <taxon>Sphingobacteriia</taxon>
        <taxon>Sphingobacteriales</taxon>
        <taxon>Sphingobacteriaceae</taxon>
        <taxon>Mucilaginibacter</taxon>
    </lineage>
</organism>
<evidence type="ECO:0008006" key="3">
    <source>
        <dbReference type="Google" id="ProtNLM"/>
    </source>
</evidence>
<dbReference type="EMBL" id="CP022743">
    <property type="protein sequence ID" value="ASU34431.1"/>
    <property type="molecule type" value="Genomic_DNA"/>
</dbReference>